<gene>
    <name evidence="4" type="ORF">BCV69DRAFT_285207</name>
</gene>
<feature type="transmembrane region" description="Helical" evidence="2">
    <location>
        <begin position="375"/>
        <end position="396"/>
    </location>
</feature>
<dbReference type="GO" id="GO:1990862">
    <property type="term" value="C:nuclear membrane complex Bqt3-Bqt4"/>
    <property type="evidence" value="ECO:0007669"/>
    <property type="project" value="InterPro"/>
</dbReference>
<dbReference type="InterPro" id="IPR003163">
    <property type="entry name" value="Tscrpt_reg_HTH_APSES-type"/>
</dbReference>
<organism evidence="4 5">
    <name type="scientific">Pseudomicrostroma glucosiphilum</name>
    <dbReference type="NCBI Taxonomy" id="1684307"/>
    <lineage>
        <taxon>Eukaryota</taxon>
        <taxon>Fungi</taxon>
        <taxon>Dikarya</taxon>
        <taxon>Basidiomycota</taxon>
        <taxon>Ustilaginomycotina</taxon>
        <taxon>Exobasidiomycetes</taxon>
        <taxon>Microstromatales</taxon>
        <taxon>Microstromatales incertae sedis</taxon>
        <taxon>Pseudomicrostroma</taxon>
    </lineage>
</organism>
<feature type="region of interest" description="Disordered" evidence="1">
    <location>
        <begin position="314"/>
        <end position="351"/>
    </location>
</feature>
<dbReference type="OrthoDB" id="1935484at2759"/>
<dbReference type="GeneID" id="37015051"/>
<keyword evidence="2" id="KW-0472">Membrane</keyword>
<evidence type="ECO:0000313" key="5">
    <source>
        <dbReference type="Proteomes" id="UP000245942"/>
    </source>
</evidence>
<keyword evidence="5" id="KW-1185">Reference proteome</keyword>
<dbReference type="RefSeq" id="XP_025345384.1">
    <property type="nucleotide sequence ID" value="XM_025493317.1"/>
</dbReference>
<dbReference type="EMBL" id="KZ819337">
    <property type="protein sequence ID" value="PWN18224.1"/>
    <property type="molecule type" value="Genomic_DNA"/>
</dbReference>
<dbReference type="STRING" id="1684307.A0A316U002"/>
<dbReference type="SUPFAM" id="SSF54616">
    <property type="entry name" value="DNA-binding domain of Mlu1-box binding protein MBP1"/>
    <property type="match status" value="1"/>
</dbReference>
<evidence type="ECO:0000259" key="3">
    <source>
        <dbReference type="PROSITE" id="PS51299"/>
    </source>
</evidence>
<evidence type="ECO:0000256" key="2">
    <source>
        <dbReference type="SAM" id="Phobius"/>
    </source>
</evidence>
<accession>A0A316U002</accession>
<dbReference type="GO" id="GO:0044820">
    <property type="term" value="P:mitotic telomere tethering at nuclear periphery"/>
    <property type="evidence" value="ECO:0007669"/>
    <property type="project" value="TreeGrafter"/>
</dbReference>
<feature type="compositionally biased region" description="Low complexity" evidence="1">
    <location>
        <begin position="247"/>
        <end position="264"/>
    </location>
</feature>
<dbReference type="PANTHER" id="PTHR38044:SF1">
    <property type="entry name" value="BOUQUET FORMATION PROTEIN 4"/>
    <property type="match status" value="1"/>
</dbReference>
<feature type="region of interest" description="Disordered" evidence="1">
    <location>
        <begin position="1"/>
        <end position="55"/>
    </location>
</feature>
<dbReference type="Proteomes" id="UP000245942">
    <property type="component" value="Unassembled WGS sequence"/>
</dbReference>
<dbReference type="PANTHER" id="PTHR38044">
    <property type="entry name" value="BOUQUET FORMATION PROTEIN 4"/>
    <property type="match status" value="1"/>
</dbReference>
<protein>
    <recommendedName>
        <fullName evidence="3">HTH APSES-type domain-containing protein</fullName>
    </recommendedName>
</protein>
<keyword evidence="2" id="KW-1133">Transmembrane helix</keyword>
<reference evidence="4 5" key="1">
    <citation type="journal article" date="2018" name="Mol. Biol. Evol.">
        <title>Broad Genomic Sampling Reveals a Smut Pathogenic Ancestry of the Fungal Clade Ustilaginomycotina.</title>
        <authorList>
            <person name="Kijpornyongpan T."/>
            <person name="Mondo S.J."/>
            <person name="Barry K."/>
            <person name="Sandor L."/>
            <person name="Lee J."/>
            <person name="Lipzen A."/>
            <person name="Pangilinan J."/>
            <person name="LaButti K."/>
            <person name="Hainaut M."/>
            <person name="Henrissat B."/>
            <person name="Grigoriev I.V."/>
            <person name="Spatafora J.W."/>
            <person name="Aime M.C."/>
        </authorList>
    </citation>
    <scope>NUCLEOTIDE SEQUENCE [LARGE SCALE GENOMIC DNA]</scope>
    <source>
        <strain evidence="4 5">MCA 4718</strain>
    </source>
</reference>
<feature type="region of interest" description="Disordered" evidence="1">
    <location>
        <begin position="135"/>
        <end position="167"/>
    </location>
</feature>
<dbReference type="GO" id="GO:0070197">
    <property type="term" value="P:meiotic attachment of telomere to nuclear envelope"/>
    <property type="evidence" value="ECO:0007669"/>
    <property type="project" value="InterPro"/>
</dbReference>
<feature type="domain" description="HTH APSES-type" evidence="3">
    <location>
        <begin position="66"/>
        <end position="213"/>
    </location>
</feature>
<name>A0A316U002_9BASI</name>
<evidence type="ECO:0000313" key="4">
    <source>
        <dbReference type="EMBL" id="PWN18224.1"/>
    </source>
</evidence>
<keyword evidence="2" id="KW-0812">Transmembrane</keyword>
<feature type="compositionally biased region" description="Low complexity" evidence="1">
    <location>
        <begin position="16"/>
        <end position="28"/>
    </location>
</feature>
<feature type="compositionally biased region" description="Low complexity" evidence="1">
    <location>
        <begin position="284"/>
        <end position="293"/>
    </location>
</feature>
<dbReference type="InterPro" id="IPR036887">
    <property type="entry name" value="HTH_APSES_sf"/>
</dbReference>
<dbReference type="GO" id="GO:0003677">
    <property type="term" value="F:DNA binding"/>
    <property type="evidence" value="ECO:0007669"/>
    <property type="project" value="InterPro"/>
</dbReference>
<dbReference type="AlphaFoldDB" id="A0A316U002"/>
<proteinExistence type="predicted"/>
<feature type="region of interest" description="Disordered" evidence="1">
    <location>
        <begin position="221"/>
        <end position="293"/>
    </location>
</feature>
<sequence>MPGTPRRSTPSRRARSSSVASNASVSSTRARKSKKSDADRPALPTERNPKLPGEPVQVKLQTIRREQQDIIIGRVKLDTVNGSDHGFLLKRFDTNAIAASSMFRLAFPYADGEAERVEMAYLDRRFDTDRANGGLVAAKPKRGRPKKAKEGEEETATPPGKVLPEGSTGVRLQGTWLPCEDALPIAEEYGLTLYAKPLIESQAIMVGESIQLVDPNAPAAVAATPSAPAETKTPGTPGSTRKRARTTKAAAAEESGAEETATSTPGKASRTRTKRAVKADGTEETTVTKTTTTIEPAVGMTQDEIDEQIKKSRELAKEVQSTKASPNAAAAKSRKRRASNQRPTADLDPLEDDSSVNFVSRSIRRGTRVARRRPIATSAGALSVAAAAGVGALAWFTGGQVDVAQQLLQQGLSAMQGFFF</sequence>
<dbReference type="PROSITE" id="PS51299">
    <property type="entry name" value="HTH_APSES"/>
    <property type="match status" value="1"/>
</dbReference>
<dbReference type="InterPro" id="IPR037548">
    <property type="entry name" value="Bqt4"/>
</dbReference>
<evidence type="ECO:0000256" key="1">
    <source>
        <dbReference type="SAM" id="MobiDB-lite"/>
    </source>
</evidence>